<protein>
    <submittedName>
        <fullName evidence="2">Uncharacterized protein</fullName>
    </submittedName>
</protein>
<name>A0A811BQ74_9VIRU</name>
<dbReference type="EMBL" id="LC625835">
    <property type="protein sequence ID" value="BCU03207.1"/>
    <property type="molecule type" value="Genomic_DNA"/>
</dbReference>
<evidence type="ECO:0000313" key="3">
    <source>
        <dbReference type="Proteomes" id="UP001253637"/>
    </source>
</evidence>
<reference evidence="2" key="1">
    <citation type="submission" date="2021-04" db="EMBL/GenBank/DDBJ databases">
        <title>Draft Genome Sequence of Pandoravirus japonicus, Isolated from the Sabaishi River of Niigata, Japan.</title>
        <authorList>
            <person name="Hosokawa N."/>
            <person name="Takahashi H."/>
            <person name="Aoki K."/>
            <person name="Takemura M."/>
        </authorList>
    </citation>
    <scope>NUCLEOTIDE SEQUENCE</scope>
</reference>
<sequence>MVDVRTDKMAHRFPHVPHRRRWTEATRHAACVATIKIPPHALRATTKLAHTTRQRHKNGPSIVCSNTAKRRQPDKYKGFPKSAPR</sequence>
<evidence type="ECO:0000256" key="1">
    <source>
        <dbReference type="SAM" id="MobiDB-lite"/>
    </source>
</evidence>
<evidence type="ECO:0000313" key="2">
    <source>
        <dbReference type="EMBL" id="BCU03207.1"/>
    </source>
</evidence>
<feature type="region of interest" description="Disordered" evidence="1">
    <location>
        <begin position="49"/>
        <end position="85"/>
    </location>
</feature>
<dbReference type="Proteomes" id="UP001253637">
    <property type="component" value="Segment"/>
</dbReference>
<accession>A0A811BQ74</accession>
<organism evidence="2 3">
    <name type="scientific">Pandoravirus japonicus</name>
    <dbReference type="NCBI Taxonomy" id="2823154"/>
    <lineage>
        <taxon>Viruses</taxon>
        <taxon>Pandoravirus</taxon>
    </lineage>
</organism>
<proteinExistence type="predicted"/>